<protein>
    <submittedName>
        <fullName evidence="2">Uncharacterized protein</fullName>
    </submittedName>
</protein>
<proteinExistence type="predicted"/>
<evidence type="ECO:0000256" key="1">
    <source>
        <dbReference type="SAM" id="Phobius"/>
    </source>
</evidence>
<reference evidence="2 3" key="1">
    <citation type="submission" date="2019-07" db="EMBL/GenBank/DDBJ databases">
        <title>Whole genome shotgun sequence of Sporosarcina luteola NBRC 105378.</title>
        <authorList>
            <person name="Hosoyama A."/>
            <person name="Uohara A."/>
            <person name="Ohji S."/>
            <person name="Ichikawa N."/>
        </authorList>
    </citation>
    <scope>NUCLEOTIDE SEQUENCE [LARGE SCALE GENOMIC DNA]</scope>
    <source>
        <strain evidence="2 3">NBRC 105378</strain>
    </source>
</reference>
<evidence type="ECO:0000313" key="2">
    <source>
        <dbReference type="EMBL" id="GEN82335.1"/>
    </source>
</evidence>
<evidence type="ECO:0000313" key="3">
    <source>
        <dbReference type="Proteomes" id="UP000321901"/>
    </source>
</evidence>
<keyword evidence="1" id="KW-0472">Membrane</keyword>
<gene>
    <name evidence="2" type="ORF">SLU01_06470</name>
</gene>
<dbReference type="EMBL" id="BJYL01000007">
    <property type="protein sequence ID" value="GEN82335.1"/>
    <property type="molecule type" value="Genomic_DNA"/>
</dbReference>
<keyword evidence="1" id="KW-0812">Transmembrane</keyword>
<keyword evidence="1" id="KW-1133">Transmembrane helix</keyword>
<dbReference type="OrthoDB" id="2733219at2"/>
<dbReference type="Proteomes" id="UP000321901">
    <property type="component" value="Unassembled WGS sequence"/>
</dbReference>
<feature type="transmembrane region" description="Helical" evidence="1">
    <location>
        <begin position="12"/>
        <end position="35"/>
    </location>
</feature>
<name>A0A511Z4E9_9BACL</name>
<sequence length="226" mass="23913">MKFRKKYTKITVAAAMLHGVLIGIAAVAIVGFIIVGTNGKGKEKAVESDVVAVDPPLESEKAPASGPAVSAGGEIDGDALKLFAKQHGVFSSAASAQEFVALDPALAKAAVVEAEGQFYVWSVVGIVEEEIAVSEDEGTFRKPFFASMSSCSSVGAGQLRKALSETELSQIKIMTTSTDDGNEDEKIADFRKNLVAVTAFTSDLRVVRLQLLSHYSHKDGCVDINF</sequence>
<dbReference type="RefSeq" id="WP_147055295.1">
    <property type="nucleotide sequence ID" value="NZ_BJYL01000007.1"/>
</dbReference>
<accession>A0A511Z4E9</accession>
<dbReference type="AlphaFoldDB" id="A0A511Z4E9"/>
<keyword evidence="3" id="KW-1185">Reference proteome</keyword>
<comment type="caution">
    <text evidence="2">The sequence shown here is derived from an EMBL/GenBank/DDBJ whole genome shotgun (WGS) entry which is preliminary data.</text>
</comment>
<organism evidence="2 3">
    <name type="scientific">Sporosarcina luteola</name>
    <dbReference type="NCBI Taxonomy" id="582850"/>
    <lineage>
        <taxon>Bacteria</taxon>
        <taxon>Bacillati</taxon>
        <taxon>Bacillota</taxon>
        <taxon>Bacilli</taxon>
        <taxon>Bacillales</taxon>
        <taxon>Caryophanaceae</taxon>
        <taxon>Sporosarcina</taxon>
    </lineage>
</organism>